<feature type="transmembrane region" description="Helical" evidence="1">
    <location>
        <begin position="150"/>
        <end position="171"/>
    </location>
</feature>
<evidence type="ECO:0000313" key="3">
    <source>
        <dbReference type="Proteomes" id="UP000001542"/>
    </source>
</evidence>
<sequence length="201" mass="22655">MIICNIYGGIITAVTTKAWLVSSGLGYVTKTPLLVSLVPVFFFSITLFMILTYMVTKKYVLYLINLLLSIIVASIEIHYAYYWTLNTNPFFLSLYPSFELLTNSPQIVPLQNNLKCCGFRTVKEFKDDTCDSSPTHACYVEMCKRLSLNLSGGGVFLIAHFISHLFVCILFRQIQIADRKSRGYGQLAQMSASDDGQQKDP</sequence>
<protein>
    <recommendedName>
        <fullName evidence="4">Tetraspanin family protein</fullName>
    </recommendedName>
</protein>
<gene>
    <name evidence="2" type="ORF">TVAG_026560</name>
</gene>
<proteinExistence type="predicted"/>
<dbReference type="Proteomes" id="UP000001542">
    <property type="component" value="Unassembled WGS sequence"/>
</dbReference>
<keyword evidence="3" id="KW-1185">Reference proteome</keyword>
<dbReference type="KEGG" id="tva:4772323"/>
<dbReference type="VEuPathDB" id="TrichDB:TVAGG3_0505060"/>
<organism evidence="2 3">
    <name type="scientific">Trichomonas vaginalis (strain ATCC PRA-98 / G3)</name>
    <dbReference type="NCBI Taxonomy" id="412133"/>
    <lineage>
        <taxon>Eukaryota</taxon>
        <taxon>Metamonada</taxon>
        <taxon>Parabasalia</taxon>
        <taxon>Trichomonadida</taxon>
        <taxon>Trichomonadidae</taxon>
        <taxon>Trichomonas</taxon>
    </lineage>
</organism>
<keyword evidence="1" id="KW-1133">Transmembrane helix</keyword>
<feature type="transmembrane region" description="Helical" evidence="1">
    <location>
        <begin position="33"/>
        <end position="53"/>
    </location>
</feature>
<dbReference type="RefSeq" id="XP_001326558.1">
    <property type="nucleotide sequence ID" value="XM_001326523.1"/>
</dbReference>
<reference evidence="2" key="1">
    <citation type="submission" date="2006-10" db="EMBL/GenBank/DDBJ databases">
        <authorList>
            <person name="Amadeo P."/>
            <person name="Zhao Q."/>
            <person name="Wortman J."/>
            <person name="Fraser-Liggett C."/>
            <person name="Carlton J."/>
        </authorList>
    </citation>
    <scope>NUCLEOTIDE SEQUENCE</scope>
    <source>
        <strain evidence="2">G3</strain>
    </source>
</reference>
<name>A2DZ59_TRIV3</name>
<dbReference type="AlphaFoldDB" id="A2DZ59"/>
<dbReference type="EMBL" id="DS113272">
    <property type="protein sequence ID" value="EAY14335.1"/>
    <property type="molecule type" value="Genomic_DNA"/>
</dbReference>
<dbReference type="VEuPathDB" id="TrichDB:TVAG_026560"/>
<keyword evidence="1" id="KW-0472">Membrane</keyword>
<evidence type="ECO:0000313" key="2">
    <source>
        <dbReference type="EMBL" id="EAY14335.1"/>
    </source>
</evidence>
<evidence type="ECO:0000256" key="1">
    <source>
        <dbReference type="SAM" id="Phobius"/>
    </source>
</evidence>
<keyword evidence="1" id="KW-0812">Transmembrane</keyword>
<feature type="transmembrane region" description="Helical" evidence="1">
    <location>
        <begin position="60"/>
        <end position="82"/>
    </location>
</feature>
<accession>A2DZ59</accession>
<reference evidence="2" key="2">
    <citation type="journal article" date="2007" name="Science">
        <title>Draft genome sequence of the sexually transmitted pathogen Trichomonas vaginalis.</title>
        <authorList>
            <person name="Carlton J.M."/>
            <person name="Hirt R.P."/>
            <person name="Silva J.C."/>
            <person name="Delcher A.L."/>
            <person name="Schatz M."/>
            <person name="Zhao Q."/>
            <person name="Wortman J.R."/>
            <person name="Bidwell S.L."/>
            <person name="Alsmark U.C.M."/>
            <person name="Besteiro S."/>
            <person name="Sicheritz-Ponten T."/>
            <person name="Noel C.J."/>
            <person name="Dacks J.B."/>
            <person name="Foster P.G."/>
            <person name="Simillion C."/>
            <person name="Van de Peer Y."/>
            <person name="Miranda-Saavedra D."/>
            <person name="Barton G.J."/>
            <person name="Westrop G.D."/>
            <person name="Mueller S."/>
            <person name="Dessi D."/>
            <person name="Fiori P.L."/>
            <person name="Ren Q."/>
            <person name="Paulsen I."/>
            <person name="Zhang H."/>
            <person name="Bastida-Corcuera F.D."/>
            <person name="Simoes-Barbosa A."/>
            <person name="Brown M.T."/>
            <person name="Hayes R.D."/>
            <person name="Mukherjee M."/>
            <person name="Okumura C.Y."/>
            <person name="Schneider R."/>
            <person name="Smith A.J."/>
            <person name="Vanacova S."/>
            <person name="Villalvazo M."/>
            <person name="Haas B.J."/>
            <person name="Pertea M."/>
            <person name="Feldblyum T.V."/>
            <person name="Utterback T.R."/>
            <person name="Shu C.L."/>
            <person name="Osoegawa K."/>
            <person name="de Jong P.J."/>
            <person name="Hrdy I."/>
            <person name="Horvathova L."/>
            <person name="Zubacova Z."/>
            <person name="Dolezal P."/>
            <person name="Malik S.B."/>
            <person name="Logsdon J.M. Jr."/>
            <person name="Henze K."/>
            <person name="Gupta A."/>
            <person name="Wang C.C."/>
            <person name="Dunne R.L."/>
            <person name="Upcroft J.A."/>
            <person name="Upcroft P."/>
            <person name="White O."/>
            <person name="Salzberg S.L."/>
            <person name="Tang P."/>
            <person name="Chiu C.-H."/>
            <person name="Lee Y.-S."/>
            <person name="Embley T.M."/>
            <person name="Coombs G.H."/>
            <person name="Mottram J.C."/>
            <person name="Tachezy J."/>
            <person name="Fraser-Liggett C.M."/>
            <person name="Johnson P.J."/>
        </authorList>
    </citation>
    <scope>NUCLEOTIDE SEQUENCE [LARGE SCALE GENOMIC DNA]</scope>
    <source>
        <strain evidence="2">G3</strain>
    </source>
</reference>
<evidence type="ECO:0008006" key="4">
    <source>
        <dbReference type="Google" id="ProtNLM"/>
    </source>
</evidence>
<dbReference type="InParanoid" id="A2DZ59"/>